<dbReference type="EMBL" id="CP119892">
    <property type="protein sequence ID" value="WFD25420.1"/>
    <property type="molecule type" value="Genomic_DNA"/>
</dbReference>
<organism evidence="4 5">
    <name type="scientific">Malassezia nana</name>
    <dbReference type="NCBI Taxonomy" id="180528"/>
    <lineage>
        <taxon>Eukaryota</taxon>
        <taxon>Fungi</taxon>
        <taxon>Dikarya</taxon>
        <taxon>Basidiomycota</taxon>
        <taxon>Ustilaginomycotina</taxon>
        <taxon>Malasseziomycetes</taxon>
        <taxon>Malasseziales</taxon>
        <taxon>Malasseziaceae</taxon>
        <taxon>Malassezia</taxon>
    </lineage>
</organism>
<keyword evidence="1" id="KW-0862">Zinc</keyword>
<dbReference type="SUPFAM" id="SSF57716">
    <property type="entry name" value="Glucocorticoid receptor-like (DNA-binding domain)"/>
    <property type="match status" value="1"/>
</dbReference>
<dbReference type="PANTHER" id="PTHR48125">
    <property type="entry name" value="LP07818P1"/>
    <property type="match status" value="1"/>
</dbReference>
<dbReference type="GO" id="GO:0043565">
    <property type="term" value="F:sequence-specific DNA binding"/>
    <property type="evidence" value="ECO:0007669"/>
    <property type="project" value="InterPro"/>
</dbReference>
<dbReference type="GO" id="GO:0008270">
    <property type="term" value="F:zinc ion binding"/>
    <property type="evidence" value="ECO:0007669"/>
    <property type="project" value="UniProtKB-KW"/>
</dbReference>
<feature type="region of interest" description="Disordered" evidence="2">
    <location>
        <begin position="1"/>
        <end position="61"/>
    </location>
</feature>
<feature type="domain" description="GATA-type" evidence="3">
    <location>
        <begin position="564"/>
        <end position="622"/>
    </location>
</feature>
<sequence length="708" mass="74919">MAAEPTSCDASAAAPEAPQIPARGPVTGPLAPFRQEKVAPTANPPVAAAPRKPSKPSSHANRAKNVALSALTGGSIGLPPQETPAPGFLPAGGGNRKVIPELVLPFPLPCEDVSPEAGTELAQSVVFLQALRQSRMMHMLQILPPYSHRQRAGMEFFEAVPPSLLPGLQARSAHTLVSLGRADVHVGPMTYYGVRFWHVRPAPVPVPPPRPVRPPAPFQAPTPGAAAAAPLDAGFVARLQQRAERDPHLQHLLQLARTGQLPDHGMVQLNAILASLMTPPVPPPEERAPPVILVEFPENPSLHFVLPLWHAAVERRHGTGYASSVLLSFWAPAIGSKAAGESGHDEAQAAVHGMLVRDASHVKPAPAPPPPVPPAASSPAPEPKRRRTGTRSKPIKDEEAVRAAAPPASAESSLPPRNHELFPLTWRITSEHGVDERLWDCLGRVPGCLTNGAWASASDERVFAAIKASFAERKRTMPVLHRLPCHIHATDIPPGLVDHVQDRYAMRMAVHTHRPLPKRKVAMVSDTKEGSLTRTTEPMPRAPVLSEDSVKPKRKRHVATHNPDGSLKSCGACGKTKTPMWRRGPKGPSQLCNACGAKWKAGRLIVPDVPPPPILNDLMPVRYAKPPLVSAPPPLPAPPAAASGSPSGPMVPRALRQVAEGQGVASAGPQGSSAPLKLEAHRNAVSGPGTVATNDRAAAEPAPPDAPP</sequence>
<gene>
    <name evidence="4" type="ORF">MNAN1_000382</name>
</gene>
<dbReference type="CDD" id="cd00202">
    <property type="entry name" value="ZnF_GATA"/>
    <property type="match status" value="1"/>
</dbReference>
<dbReference type="InterPro" id="IPR013088">
    <property type="entry name" value="Znf_NHR/GATA"/>
</dbReference>
<dbReference type="PROSITE" id="PS50114">
    <property type="entry name" value="GATA_ZN_FINGER_2"/>
    <property type="match status" value="1"/>
</dbReference>
<name>A0AAF0J5W4_9BASI</name>
<evidence type="ECO:0000313" key="4">
    <source>
        <dbReference type="EMBL" id="WFD25420.1"/>
    </source>
</evidence>
<feature type="compositionally biased region" description="Low complexity" evidence="2">
    <location>
        <begin position="402"/>
        <end position="416"/>
    </location>
</feature>
<feature type="region of interest" description="Disordered" evidence="2">
    <location>
        <begin position="635"/>
        <end position="708"/>
    </location>
</feature>
<proteinExistence type="predicted"/>
<feature type="compositionally biased region" description="Low complexity" evidence="2">
    <location>
        <begin position="640"/>
        <end position="652"/>
    </location>
</feature>
<keyword evidence="1" id="KW-0863">Zinc-finger</keyword>
<evidence type="ECO:0000313" key="5">
    <source>
        <dbReference type="Proteomes" id="UP001213623"/>
    </source>
</evidence>
<keyword evidence="5" id="KW-1185">Reference proteome</keyword>
<dbReference type="Gene3D" id="3.30.50.10">
    <property type="entry name" value="Erythroid Transcription Factor GATA-1, subunit A"/>
    <property type="match status" value="1"/>
</dbReference>
<dbReference type="AlphaFoldDB" id="A0AAF0J5W4"/>
<dbReference type="SMART" id="SM00401">
    <property type="entry name" value="ZnF_GATA"/>
    <property type="match status" value="1"/>
</dbReference>
<protein>
    <recommendedName>
        <fullName evidence="3">GATA-type domain-containing protein</fullName>
    </recommendedName>
</protein>
<dbReference type="Proteomes" id="UP001213623">
    <property type="component" value="Chromosome 1"/>
</dbReference>
<accession>A0AAF0J5W4</accession>
<evidence type="ECO:0000256" key="2">
    <source>
        <dbReference type="SAM" id="MobiDB-lite"/>
    </source>
</evidence>
<feature type="region of interest" description="Disordered" evidence="2">
    <location>
        <begin position="361"/>
        <end position="416"/>
    </location>
</feature>
<feature type="compositionally biased region" description="Low complexity" evidence="2">
    <location>
        <begin position="38"/>
        <end position="50"/>
    </location>
</feature>
<dbReference type="Pfam" id="PF00320">
    <property type="entry name" value="GATA"/>
    <property type="match status" value="1"/>
</dbReference>
<dbReference type="InterPro" id="IPR000679">
    <property type="entry name" value="Znf_GATA"/>
</dbReference>
<evidence type="ECO:0000256" key="1">
    <source>
        <dbReference type="PROSITE-ProRule" id="PRU00094"/>
    </source>
</evidence>
<reference evidence="4" key="1">
    <citation type="submission" date="2023-03" db="EMBL/GenBank/DDBJ databases">
        <title>Mating type loci evolution in Malassezia.</title>
        <authorList>
            <person name="Coelho M.A."/>
        </authorList>
    </citation>
    <scope>NUCLEOTIDE SEQUENCE</scope>
    <source>
        <strain evidence="4">CBS 9557</strain>
    </source>
</reference>
<keyword evidence="1" id="KW-0479">Metal-binding</keyword>
<dbReference type="PANTHER" id="PTHR48125:SF10">
    <property type="entry name" value="OS12G0136300 PROTEIN"/>
    <property type="match status" value="1"/>
</dbReference>
<feature type="region of interest" description="Disordered" evidence="2">
    <location>
        <begin position="523"/>
        <end position="563"/>
    </location>
</feature>
<evidence type="ECO:0000259" key="3">
    <source>
        <dbReference type="PROSITE" id="PS50114"/>
    </source>
</evidence>
<dbReference type="GO" id="GO:0006355">
    <property type="term" value="P:regulation of DNA-templated transcription"/>
    <property type="evidence" value="ECO:0007669"/>
    <property type="project" value="InterPro"/>
</dbReference>
<feature type="compositionally biased region" description="Pro residues" evidence="2">
    <location>
        <begin position="365"/>
        <end position="376"/>
    </location>
</feature>